<sequence>MAAIPKKVAERLVVGLKRYQPILAAAKARDVGEADTVTIIKDMLADVFGRSRSKGDGGS</sequence>
<evidence type="ECO:0000313" key="1">
    <source>
        <dbReference type="EMBL" id="XIA21631.1"/>
    </source>
</evidence>
<dbReference type="AlphaFoldDB" id="A0AB74UY85"/>
<proteinExistence type="predicted"/>
<name>A0AB74UY85_9GAMM</name>
<gene>
    <name evidence="1" type="ORF">ACFCQI_15085</name>
</gene>
<protein>
    <submittedName>
        <fullName evidence="1">Uncharacterized protein</fullName>
    </submittedName>
</protein>
<reference evidence="1" key="1">
    <citation type="submission" date="2024-10" db="EMBL/GenBank/DDBJ databases">
        <authorList>
            <person name="Lesea H.P."/>
            <person name="Kuehl J.V."/>
            <person name="Chandonia J.-M."/>
        </authorList>
    </citation>
    <scope>NUCLEOTIDE SEQUENCE</scope>
    <source>
        <strain evidence="1">FW102-FHT14D06</strain>
    </source>
</reference>
<dbReference type="EMBL" id="CP170722">
    <property type="protein sequence ID" value="XIA21631.1"/>
    <property type="molecule type" value="Genomic_DNA"/>
</dbReference>
<accession>A0AB74UY85</accession>
<dbReference type="RefSeq" id="WP_395118015.1">
    <property type="nucleotide sequence ID" value="NZ_CP170722.1"/>
</dbReference>
<organism evidence="1">
    <name type="scientific">Rhodanobacter sp. FW102-FHT14D06</name>
    <dbReference type="NCBI Taxonomy" id="3351461"/>
    <lineage>
        <taxon>Bacteria</taxon>
        <taxon>Pseudomonadati</taxon>
        <taxon>Pseudomonadota</taxon>
        <taxon>Gammaproteobacteria</taxon>
        <taxon>Lysobacterales</taxon>
        <taxon>Rhodanobacteraceae</taxon>
        <taxon>Rhodanobacter</taxon>
    </lineage>
</organism>